<dbReference type="Proteomes" id="UP001164539">
    <property type="component" value="Chromosome 11"/>
</dbReference>
<accession>A0ACC1X569</accession>
<protein>
    <submittedName>
        <fullName evidence="1">Transcription factor bHLH48</fullName>
    </submittedName>
</protein>
<organism evidence="1 2">
    <name type="scientific">Melia azedarach</name>
    <name type="common">Chinaberry tree</name>
    <dbReference type="NCBI Taxonomy" id="155640"/>
    <lineage>
        <taxon>Eukaryota</taxon>
        <taxon>Viridiplantae</taxon>
        <taxon>Streptophyta</taxon>
        <taxon>Embryophyta</taxon>
        <taxon>Tracheophyta</taxon>
        <taxon>Spermatophyta</taxon>
        <taxon>Magnoliopsida</taxon>
        <taxon>eudicotyledons</taxon>
        <taxon>Gunneridae</taxon>
        <taxon>Pentapetalae</taxon>
        <taxon>rosids</taxon>
        <taxon>malvids</taxon>
        <taxon>Sapindales</taxon>
        <taxon>Meliaceae</taxon>
        <taxon>Melia</taxon>
    </lineage>
</organism>
<dbReference type="EMBL" id="CM051404">
    <property type="protein sequence ID" value="KAJ4706472.1"/>
    <property type="molecule type" value="Genomic_DNA"/>
</dbReference>
<keyword evidence="2" id="KW-1185">Reference proteome</keyword>
<proteinExistence type="predicted"/>
<evidence type="ECO:0000313" key="1">
    <source>
        <dbReference type="EMBL" id="KAJ4706472.1"/>
    </source>
</evidence>
<reference evidence="1 2" key="1">
    <citation type="journal article" date="2023" name="Science">
        <title>Complex scaffold remodeling in plant triterpene biosynthesis.</title>
        <authorList>
            <person name="De La Pena R."/>
            <person name="Hodgson H."/>
            <person name="Liu J.C."/>
            <person name="Stephenson M.J."/>
            <person name="Martin A.C."/>
            <person name="Owen C."/>
            <person name="Harkess A."/>
            <person name="Leebens-Mack J."/>
            <person name="Jimenez L.E."/>
            <person name="Osbourn A."/>
            <person name="Sattely E.S."/>
        </authorList>
    </citation>
    <scope>NUCLEOTIDE SEQUENCE [LARGE SCALE GENOMIC DNA]</scope>
    <source>
        <strain evidence="2">cv. JPN11</strain>
        <tissue evidence="1">Leaf</tissue>
    </source>
</reference>
<comment type="caution">
    <text evidence="1">The sequence shown here is derived from an EMBL/GenBank/DDBJ whole genome shotgun (WGS) entry which is preliminary data.</text>
</comment>
<gene>
    <name evidence="1" type="ORF">OWV82_020113</name>
</gene>
<name>A0ACC1X569_MELAZ</name>
<sequence length="393" mass="43586">METTESRSSVIGPSLDQNTLDSLQFNEEIQHLMTVPPENANSFTALLELPAPQAVELLHHSPESNDNAAANLTAMVDGHHTPYHFNAGANLTFPSNIALIERAARFSVFAGEHHHNNNNNNSNNKNMDSNNNNNNNNNNHSPETTGSVPSNSSGNLGKVKNEPAESDSDDNPNSLQQLDIKSENQNQKSAKRKEREKKAKAAAKKSKSGANNSSEDAEKLPYVHVRARRGQATDSHSLAERARREKINARMKLLQELVPGCNKISGTALVLDEIINHVQSLQRQVEFLSMRLAAVNPRIDFNLDNILAAESGSLMEGNFPGMAMPVMWPEVQVNGNRQHYQQQWHYDGHQQPVSIWGREEESRNFVTPENSLLSYDSSANSATLHPNQLKMEL</sequence>
<evidence type="ECO:0000313" key="2">
    <source>
        <dbReference type="Proteomes" id="UP001164539"/>
    </source>
</evidence>